<organism evidence="1 2">
    <name type="scientific">Streptomyces triticiradicis</name>
    <dbReference type="NCBI Taxonomy" id="2651189"/>
    <lineage>
        <taxon>Bacteria</taxon>
        <taxon>Bacillati</taxon>
        <taxon>Actinomycetota</taxon>
        <taxon>Actinomycetes</taxon>
        <taxon>Kitasatosporales</taxon>
        <taxon>Streptomycetaceae</taxon>
        <taxon>Streptomyces</taxon>
    </lineage>
</organism>
<name>A0A7J5D3L5_9ACTN</name>
<comment type="caution">
    <text evidence="1">The sequence shown here is derived from an EMBL/GenBank/DDBJ whole genome shotgun (WGS) entry which is preliminary data.</text>
</comment>
<sequence>MENQLAHEASAFINFRDYAFQDPRSHGFRWVDVKHLRLPAESGGGRELLAALIGHEQFRNDYAGGGVLAEGSRHGPYWLRLVTPDVYEAVSREKSAHVLWGWVNQFGDVPTELETDLRQEVFDRLAAADHIYYLSGLGDEAVHDWGRVHVDFHEFVLIDRSAGRITLLVAADD</sequence>
<dbReference type="AlphaFoldDB" id="A0A7J5D3L5"/>
<dbReference type="EMBL" id="WBKG01000060">
    <property type="protein sequence ID" value="KAB1977582.1"/>
    <property type="molecule type" value="Genomic_DNA"/>
</dbReference>
<dbReference type="Proteomes" id="UP000442990">
    <property type="component" value="Unassembled WGS sequence"/>
</dbReference>
<reference evidence="1 2" key="1">
    <citation type="submission" date="2019-09" db="EMBL/GenBank/DDBJ databases">
        <title>Isolation and identification of active actinomycetes.</title>
        <authorList>
            <person name="Yu Z."/>
            <person name="Han C."/>
            <person name="Yu B."/>
        </authorList>
    </citation>
    <scope>NUCLEOTIDE SEQUENCE [LARGE SCALE GENOMIC DNA]</scope>
    <source>
        <strain evidence="1 2">NEAU-H2</strain>
    </source>
</reference>
<accession>A0A7J5D3L5</accession>
<protein>
    <submittedName>
        <fullName evidence="1">Uncharacterized protein</fullName>
    </submittedName>
</protein>
<gene>
    <name evidence="1" type="ORF">F8144_41700</name>
</gene>
<evidence type="ECO:0000313" key="2">
    <source>
        <dbReference type="Proteomes" id="UP000442990"/>
    </source>
</evidence>
<evidence type="ECO:0000313" key="1">
    <source>
        <dbReference type="EMBL" id="KAB1977582.1"/>
    </source>
</evidence>
<proteinExistence type="predicted"/>
<keyword evidence="2" id="KW-1185">Reference proteome</keyword>
<dbReference type="RefSeq" id="WP_151474625.1">
    <property type="nucleotide sequence ID" value="NZ_WBKG01000060.1"/>
</dbReference>